<protein>
    <submittedName>
        <fullName evidence="1">Uncharacterized protein</fullName>
    </submittedName>
</protein>
<organism evidence="1 2">
    <name type="scientific">Rhipicephalus microplus</name>
    <name type="common">Cattle tick</name>
    <name type="synonym">Boophilus microplus</name>
    <dbReference type="NCBI Taxonomy" id="6941"/>
    <lineage>
        <taxon>Eukaryota</taxon>
        <taxon>Metazoa</taxon>
        <taxon>Ecdysozoa</taxon>
        <taxon>Arthropoda</taxon>
        <taxon>Chelicerata</taxon>
        <taxon>Arachnida</taxon>
        <taxon>Acari</taxon>
        <taxon>Parasitiformes</taxon>
        <taxon>Ixodida</taxon>
        <taxon>Ixodoidea</taxon>
        <taxon>Ixodidae</taxon>
        <taxon>Rhipicephalinae</taxon>
        <taxon>Rhipicephalus</taxon>
        <taxon>Boophilus</taxon>
    </lineage>
</organism>
<proteinExistence type="predicted"/>
<keyword evidence="2" id="KW-1185">Reference proteome</keyword>
<gene>
    <name evidence="1" type="ORF">HPB51_000048</name>
</gene>
<comment type="caution">
    <text evidence="1">The sequence shown here is derived from an EMBL/GenBank/DDBJ whole genome shotgun (WGS) entry which is preliminary data.</text>
</comment>
<reference evidence="1" key="1">
    <citation type="journal article" date="2020" name="Cell">
        <title>Large-Scale Comparative Analyses of Tick Genomes Elucidate Their Genetic Diversity and Vector Capacities.</title>
        <authorList>
            <consortium name="Tick Genome and Microbiome Consortium (TIGMIC)"/>
            <person name="Jia N."/>
            <person name="Wang J."/>
            <person name="Shi W."/>
            <person name="Du L."/>
            <person name="Sun Y."/>
            <person name="Zhan W."/>
            <person name="Jiang J.F."/>
            <person name="Wang Q."/>
            <person name="Zhang B."/>
            <person name="Ji P."/>
            <person name="Bell-Sakyi L."/>
            <person name="Cui X.M."/>
            <person name="Yuan T.T."/>
            <person name="Jiang B.G."/>
            <person name="Yang W.F."/>
            <person name="Lam T.T."/>
            <person name="Chang Q.C."/>
            <person name="Ding S.J."/>
            <person name="Wang X.J."/>
            <person name="Zhu J.G."/>
            <person name="Ruan X.D."/>
            <person name="Zhao L."/>
            <person name="Wei J.T."/>
            <person name="Ye R.Z."/>
            <person name="Que T.C."/>
            <person name="Du C.H."/>
            <person name="Zhou Y.H."/>
            <person name="Cheng J.X."/>
            <person name="Dai P.F."/>
            <person name="Guo W.B."/>
            <person name="Han X.H."/>
            <person name="Huang E.J."/>
            <person name="Li L.F."/>
            <person name="Wei W."/>
            <person name="Gao Y.C."/>
            <person name="Liu J.Z."/>
            <person name="Shao H.Z."/>
            <person name="Wang X."/>
            <person name="Wang C.C."/>
            <person name="Yang T.C."/>
            <person name="Huo Q.B."/>
            <person name="Li W."/>
            <person name="Chen H.Y."/>
            <person name="Chen S.E."/>
            <person name="Zhou L.G."/>
            <person name="Ni X.B."/>
            <person name="Tian J.H."/>
            <person name="Sheng Y."/>
            <person name="Liu T."/>
            <person name="Pan Y.S."/>
            <person name="Xia L.Y."/>
            <person name="Li J."/>
            <person name="Zhao F."/>
            <person name="Cao W.C."/>
        </authorList>
    </citation>
    <scope>NUCLEOTIDE SEQUENCE</scope>
    <source>
        <strain evidence="1">Rmic-2018</strain>
    </source>
</reference>
<name>A0A9J6EF76_RHIMP</name>
<dbReference type="Proteomes" id="UP000821866">
    <property type="component" value="Chromosome 2"/>
</dbReference>
<dbReference type="EMBL" id="JABSTU010000004">
    <property type="protein sequence ID" value="KAH8032664.1"/>
    <property type="molecule type" value="Genomic_DNA"/>
</dbReference>
<accession>A0A9J6EF76</accession>
<dbReference type="AlphaFoldDB" id="A0A9J6EF76"/>
<evidence type="ECO:0000313" key="2">
    <source>
        <dbReference type="Proteomes" id="UP000821866"/>
    </source>
</evidence>
<reference evidence="1" key="2">
    <citation type="submission" date="2021-09" db="EMBL/GenBank/DDBJ databases">
        <authorList>
            <person name="Jia N."/>
            <person name="Wang J."/>
            <person name="Shi W."/>
            <person name="Du L."/>
            <person name="Sun Y."/>
            <person name="Zhan W."/>
            <person name="Jiang J."/>
            <person name="Wang Q."/>
            <person name="Zhang B."/>
            <person name="Ji P."/>
            <person name="Sakyi L.B."/>
            <person name="Cui X."/>
            <person name="Yuan T."/>
            <person name="Jiang B."/>
            <person name="Yang W."/>
            <person name="Lam T.T.-Y."/>
            <person name="Chang Q."/>
            <person name="Ding S."/>
            <person name="Wang X."/>
            <person name="Zhu J."/>
            <person name="Ruan X."/>
            <person name="Zhao L."/>
            <person name="Wei J."/>
            <person name="Que T."/>
            <person name="Du C."/>
            <person name="Cheng J."/>
            <person name="Dai P."/>
            <person name="Han X."/>
            <person name="Huang E."/>
            <person name="Gao Y."/>
            <person name="Liu J."/>
            <person name="Shao H."/>
            <person name="Ye R."/>
            <person name="Li L."/>
            <person name="Wei W."/>
            <person name="Wang X."/>
            <person name="Wang C."/>
            <person name="Huo Q."/>
            <person name="Li W."/>
            <person name="Guo W."/>
            <person name="Chen H."/>
            <person name="Chen S."/>
            <person name="Zhou L."/>
            <person name="Zhou L."/>
            <person name="Ni X."/>
            <person name="Tian J."/>
            <person name="Zhou Y."/>
            <person name="Sheng Y."/>
            <person name="Liu T."/>
            <person name="Pan Y."/>
            <person name="Xia L."/>
            <person name="Li J."/>
            <person name="Zhao F."/>
            <person name="Cao W."/>
        </authorList>
    </citation>
    <scope>NUCLEOTIDE SEQUENCE</scope>
    <source>
        <strain evidence="1">Rmic-2018</strain>
        <tissue evidence="1">Larvae</tissue>
    </source>
</reference>
<evidence type="ECO:0000313" key="1">
    <source>
        <dbReference type="EMBL" id="KAH8032664.1"/>
    </source>
</evidence>
<sequence length="599" mass="67641">MLWECRTTPPDSTSSKWERSLRSSLFADQRWAVQQAHEAAARAALPIITGLNGFHFTLAQYGGLDARDLFPPYKAMSDPARQIVDYLSALNDFRLELLELPMLSGHVHSCIHHVHNHRGLFATHAPLIRDALKCNLLTKVLNVSFRETIFNRGLDAGFVAVELLYESERSEQQCYCERSIILHDCSSLTTMDVTEWQMKCRMGTAFLAALKEKLTIKGLSIYGSAICEAELLAQYLSESLSMTTLSVTEDDASKRNCFSWRAEDLLGNNTIKNGRTNNVHFHQDNAVLVARLFAENETVRLFNVAFLPQALSLTPSASYCFWLTSLSNDETLEKLGLPFAIWSWLQWLHLFSAFAKKHSLKKMMVAFHATDHCFLPALCVSLQESGAEDKVSFGTDFVCKNMNLIHSRILSDVDLFCLRNIVGLLSHVLLACTHLTFIHFCLRMGHVYLALVNATYVRATSSLRRLRLSLYTDKDDPLQGMNTTWAMIVKSFTRNMSVRELGLHVDFDCNHSDDEDDVTSATMQDHNDCLAHAIGISQNMRKLHFQEEHLSKTAALFPRLPEDVADNFNLVQIVSGVLDQNRPWNIASSGTKRAETVAW</sequence>